<protein>
    <submittedName>
        <fullName evidence="1">Channel protein</fullName>
    </submittedName>
</protein>
<reference evidence="1 2" key="2">
    <citation type="journal article" date="2017" name="Int. J. Syst. Evol. Microbiol.">
        <title>Gordonia phthalatica sp. nov., a di-n-butyl phthalate-degrading bacterium isolated from activated sludge.</title>
        <authorList>
            <person name="Jin D."/>
            <person name="Kong X."/>
            <person name="Jia M."/>
            <person name="Yu X."/>
            <person name="Wang X."/>
            <person name="Zhuang X."/>
            <person name="Deng Y."/>
            <person name="Bai Z."/>
        </authorList>
    </citation>
    <scope>NUCLEOTIDE SEQUENCE [LARGE SCALE GENOMIC DNA]</scope>
    <source>
        <strain evidence="1 2">QH-11</strain>
    </source>
</reference>
<evidence type="ECO:0000313" key="1">
    <source>
        <dbReference type="EMBL" id="ALG85033.1"/>
    </source>
</evidence>
<dbReference type="InterPro" id="IPR021522">
    <property type="entry name" value="MctB"/>
</dbReference>
<reference evidence="2" key="1">
    <citation type="submission" date="2015-06" db="EMBL/GenBank/DDBJ databases">
        <title>Complete genome sequence and metabolic analysis of phthalate degradation pathway in Gordonia sp. QH-11.</title>
        <authorList>
            <person name="Jin D."/>
            <person name="Kong X."/>
            <person name="Bai Z."/>
        </authorList>
    </citation>
    <scope>NUCLEOTIDE SEQUENCE [LARGE SCALE GENOMIC DNA]</scope>
    <source>
        <strain evidence="2">QH-11</strain>
    </source>
</reference>
<gene>
    <name evidence="1" type="ORF">ACH46_11735</name>
</gene>
<accession>A0A0N9NH01</accession>
<proteinExistence type="predicted"/>
<dbReference type="AlphaFoldDB" id="A0A0N9NH01"/>
<dbReference type="Pfam" id="PF11382">
    <property type="entry name" value="MctB"/>
    <property type="match status" value="1"/>
</dbReference>
<organism evidence="1 2">
    <name type="scientific">Gordonia phthalatica</name>
    <dbReference type="NCBI Taxonomy" id="1136941"/>
    <lineage>
        <taxon>Bacteria</taxon>
        <taxon>Bacillati</taxon>
        <taxon>Actinomycetota</taxon>
        <taxon>Actinomycetes</taxon>
        <taxon>Mycobacteriales</taxon>
        <taxon>Gordoniaceae</taxon>
        <taxon>Gordonia</taxon>
    </lineage>
</organism>
<dbReference type="GO" id="GO:0016020">
    <property type="term" value="C:membrane"/>
    <property type="evidence" value="ECO:0007669"/>
    <property type="project" value="InterPro"/>
</dbReference>
<keyword evidence="2" id="KW-1185">Reference proteome</keyword>
<dbReference type="STRING" id="1136941.ACH46_11735"/>
<evidence type="ECO:0000313" key="2">
    <source>
        <dbReference type="Proteomes" id="UP000063789"/>
    </source>
</evidence>
<dbReference type="PATRIC" id="fig|1136941.3.peg.2393"/>
<dbReference type="RefSeq" id="WP_062393045.1">
    <property type="nucleotide sequence ID" value="NZ_CP011853.1"/>
</dbReference>
<dbReference type="GO" id="GO:0055070">
    <property type="term" value="P:copper ion homeostasis"/>
    <property type="evidence" value="ECO:0007669"/>
    <property type="project" value="InterPro"/>
</dbReference>
<dbReference type="Proteomes" id="UP000063789">
    <property type="component" value="Chromosome"/>
</dbReference>
<dbReference type="EMBL" id="CP011853">
    <property type="protein sequence ID" value="ALG85033.1"/>
    <property type="molecule type" value="Genomic_DNA"/>
</dbReference>
<name>A0A0N9NH01_9ACTN</name>
<dbReference type="OrthoDB" id="4350157at2"/>
<dbReference type="KEGG" id="goq:ACH46_11735"/>
<sequence>MISLRQHAISLIAVFLALALGLFLGSGFIGDRMNALTGTDRDKIGNLQDERDALDKQVGNDTAFIKGVSPRLIKGVLAKQSVLVVTAPDAADSDVEAVKGLVNDAGGTTAGQIALTTTLVRDEQASKLQTVIDQSIPTGAQLRAQFTDSGSRLGDLLGVTLLSRDGESTTSDGDRTTALQTLGQGGFIEYAAGSIKPATLVLVVTGGEMSSDSGAQGQFIARFAAAVASRGAGGVLAGRTGSAAGGSPLGVVRSDPSLNNAVSTVDNLDQQTGQVTSVLALGEESHGRTGAFGTGPGATVITVGAAAEK</sequence>